<dbReference type="AlphaFoldDB" id="A0AAW6P286"/>
<sequence length="116" mass="13026">MAAIEVVEYVREDRSCPYQEWFDALHFQAAAKVATAKVRMAVGNTSNVKWFDGIGEYRIDWGPGYRIYLARDGEALIVLFGGGSKAGQAADIRKAKVLHAEYKQRKKARFGPQMRG</sequence>
<dbReference type="PIRSF" id="PIRSF028744">
    <property type="entry name" value="Addict_mod_HI1419"/>
    <property type="match status" value="1"/>
</dbReference>
<comment type="caution">
    <text evidence="1">The sequence shown here is derived from an EMBL/GenBank/DDBJ whole genome shotgun (WGS) entry which is preliminary data.</text>
</comment>
<evidence type="ECO:0000313" key="2">
    <source>
        <dbReference type="Proteomes" id="UP001220662"/>
    </source>
</evidence>
<organism evidence="1 2">
    <name type="scientific">Pseudomonas citronellolis</name>
    <dbReference type="NCBI Taxonomy" id="53408"/>
    <lineage>
        <taxon>Bacteria</taxon>
        <taxon>Pseudomonadati</taxon>
        <taxon>Pseudomonadota</taxon>
        <taxon>Gammaproteobacteria</taxon>
        <taxon>Pseudomonadales</taxon>
        <taxon>Pseudomonadaceae</taxon>
        <taxon>Pseudomonas</taxon>
    </lineage>
</organism>
<reference evidence="1" key="1">
    <citation type="submission" date="2023-03" db="EMBL/GenBank/DDBJ databases">
        <title>Draft assemblies of triclosan tolerant bacteria isolated from returned activated sludge.</title>
        <authorList>
            <person name="Van Hamelsveld S."/>
        </authorList>
    </citation>
    <scope>NUCLEOTIDE SEQUENCE</scope>
    <source>
        <strain evidence="1">GW210015_S63</strain>
    </source>
</reference>
<dbReference type="PANTHER" id="PTHR41791:SF1">
    <property type="entry name" value="SSL7039 PROTEIN"/>
    <property type="match status" value="1"/>
</dbReference>
<dbReference type="InterPro" id="IPR014056">
    <property type="entry name" value="TypeIITA-like_toxin_pred"/>
</dbReference>
<evidence type="ECO:0000313" key="1">
    <source>
        <dbReference type="EMBL" id="MDF3840588.1"/>
    </source>
</evidence>
<gene>
    <name evidence="1" type="ORF">P3W55_02580</name>
</gene>
<dbReference type="NCBIfam" id="TIGR02683">
    <property type="entry name" value="upstrm_HI1419"/>
    <property type="match status" value="1"/>
</dbReference>
<protein>
    <submittedName>
        <fullName evidence="1">Type II toxin-antitoxin system RelE/ParE family toxin</fullName>
    </submittedName>
</protein>
<dbReference type="PANTHER" id="PTHR41791">
    <property type="entry name" value="SSL7039 PROTEIN"/>
    <property type="match status" value="1"/>
</dbReference>
<accession>A0AAW6P286</accession>
<proteinExistence type="predicted"/>
<dbReference type="EMBL" id="JARJLR010000051">
    <property type="protein sequence ID" value="MDF3840588.1"/>
    <property type="molecule type" value="Genomic_DNA"/>
</dbReference>
<name>A0AAW6P286_9PSED</name>
<dbReference type="RefSeq" id="WP_043313223.1">
    <property type="nucleotide sequence ID" value="NZ_CP174502.1"/>
</dbReference>
<dbReference type="Proteomes" id="UP001220662">
    <property type="component" value="Unassembled WGS sequence"/>
</dbReference>